<proteinExistence type="predicted"/>
<accession>A0A5S3QPN6</accession>
<feature type="domain" description="HTH cro/C1-type" evidence="1">
    <location>
        <begin position="29"/>
        <end position="85"/>
    </location>
</feature>
<gene>
    <name evidence="2" type="ORF">FFL34_14435</name>
</gene>
<evidence type="ECO:0000259" key="1">
    <source>
        <dbReference type="PROSITE" id="PS50943"/>
    </source>
</evidence>
<dbReference type="Pfam" id="PF13443">
    <property type="entry name" value="HTH_26"/>
    <property type="match status" value="1"/>
</dbReference>
<dbReference type="PROSITE" id="PS50943">
    <property type="entry name" value="HTH_CROC1"/>
    <property type="match status" value="1"/>
</dbReference>
<evidence type="ECO:0000313" key="3">
    <source>
        <dbReference type="Proteomes" id="UP000306980"/>
    </source>
</evidence>
<evidence type="ECO:0000313" key="2">
    <source>
        <dbReference type="EMBL" id="TMN23151.1"/>
    </source>
</evidence>
<comment type="caution">
    <text evidence="2">The sequence shown here is derived from an EMBL/GenBank/DDBJ whole genome shotgun (WGS) entry which is preliminary data.</text>
</comment>
<dbReference type="InterPro" id="IPR010982">
    <property type="entry name" value="Lambda_DNA-bd_dom_sf"/>
</dbReference>
<sequence length="90" mass="10578">MLFSFLRNFGILNKVHIERRVKMIVQLKVAQILLDRKMSQKQLCEMTGIRPATINAIVRNNTDKINYKHLAMIMTALEINDFNEIFELVE</sequence>
<dbReference type="SUPFAM" id="SSF47413">
    <property type="entry name" value="lambda repressor-like DNA-binding domains"/>
    <property type="match status" value="1"/>
</dbReference>
<protein>
    <submittedName>
        <fullName evidence="2">Helix-turn-helix transcriptional regulator</fullName>
    </submittedName>
</protein>
<dbReference type="CDD" id="cd00093">
    <property type="entry name" value="HTH_XRE"/>
    <property type="match status" value="1"/>
</dbReference>
<dbReference type="AlphaFoldDB" id="A0A5S3QPN6"/>
<dbReference type="EMBL" id="VCIA01000001">
    <property type="protein sequence ID" value="TMN23151.1"/>
    <property type="molecule type" value="Genomic_DNA"/>
</dbReference>
<name>A0A5S3QPN6_9BACI</name>
<dbReference type="Proteomes" id="UP000306980">
    <property type="component" value="Unassembled WGS sequence"/>
</dbReference>
<dbReference type="InterPro" id="IPR001387">
    <property type="entry name" value="Cro/C1-type_HTH"/>
</dbReference>
<dbReference type="GO" id="GO:0003677">
    <property type="term" value="F:DNA binding"/>
    <property type="evidence" value="ECO:0007669"/>
    <property type="project" value="InterPro"/>
</dbReference>
<dbReference type="Gene3D" id="1.10.260.40">
    <property type="entry name" value="lambda repressor-like DNA-binding domains"/>
    <property type="match status" value="1"/>
</dbReference>
<organism evidence="2 3">
    <name type="scientific">Lentibacillus cibarius</name>
    <dbReference type="NCBI Taxonomy" id="2583219"/>
    <lineage>
        <taxon>Bacteria</taxon>
        <taxon>Bacillati</taxon>
        <taxon>Bacillota</taxon>
        <taxon>Bacilli</taxon>
        <taxon>Bacillales</taxon>
        <taxon>Bacillaceae</taxon>
        <taxon>Lentibacillus</taxon>
    </lineage>
</organism>
<reference evidence="2 3" key="1">
    <citation type="submission" date="2019-05" db="EMBL/GenBank/DDBJ databases">
        <title>Genomic analysis of Lentibacillus sp. NKC220-2.</title>
        <authorList>
            <person name="Oh Y.J."/>
        </authorList>
    </citation>
    <scope>NUCLEOTIDE SEQUENCE [LARGE SCALE GENOMIC DNA]</scope>
    <source>
        <strain evidence="2 3">NKC220-2</strain>
    </source>
</reference>
<dbReference type="OrthoDB" id="2186666at2"/>